<protein>
    <submittedName>
        <fullName evidence="1">Multidrug resistance efflux transporter family protein</fullName>
    </submittedName>
</protein>
<proteinExistence type="predicted"/>
<gene>
    <name evidence="1" type="ORF">SH601_00480</name>
</gene>
<organism evidence="1 2">
    <name type="scientific">Gracilibacillus pellucidus</name>
    <dbReference type="NCBI Taxonomy" id="3095368"/>
    <lineage>
        <taxon>Bacteria</taxon>
        <taxon>Bacillati</taxon>
        <taxon>Bacillota</taxon>
        <taxon>Bacilli</taxon>
        <taxon>Bacillales</taxon>
        <taxon>Bacillaceae</taxon>
        <taxon>Gracilibacillus</taxon>
    </lineage>
</organism>
<name>A0ACC6M0H8_9BACI</name>
<keyword evidence="2" id="KW-1185">Reference proteome</keyword>
<accession>A0ACC6M0H8</accession>
<evidence type="ECO:0000313" key="1">
    <source>
        <dbReference type="EMBL" id="MDX8044449.1"/>
    </source>
</evidence>
<reference evidence="1" key="1">
    <citation type="submission" date="2023-11" db="EMBL/GenBank/DDBJ databases">
        <title>Gracilibacillus pellucida a moderately halophilic bacterium isolated from saline soil in Xinjiang province.</title>
        <authorList>
            <person name="Zhang Z."/>
            <person name="Tan F."/>
            <person name="Wang Y."/>
            <person name="Xia M."/>
        </authorList>
    </citation>
    <scope>NUCLEOTIDE SEQUENCE</scope>
    <source>
        <strain evidence="1">S3-1-1</strain>
    </source>
</reference>
<sequence>MLGSSGSFLVPILDKSKQQRIPIQAIFISLIILAGVFLTQVEHANAVPITSVLLCILPLLLSAIAYPLGNRKMMQVVNSELNTFQRILGMTIASMPFWLINNG</sequence>
<comment type="caution">
    <text evidence="1">The sequence shown here is derived from an EMBL/GenBank/DDBJ whole genome shotgun (WGS) entry which is preliminary data.</text>
</comment>
<dbReference type="Proteomes" id="UP001277972">
    <property type="component" value="Unassembled WGS sequence"/>
</dbReference>
<evidence type="ECO:0000313" key="2">
    <source>
        <dbReference type="Proteomes" id="UP001277972"/>
    </source>
</evidence>
<dbReference type="EMBL" id="JAWZSR010000001">
    <property type="protein sequence ID" value="MDX8044449.1"/>
    <property type="molecule type" value="Genomic_DNA"/>
</dbReference>